<dbReference type="PANTHER" id="PTHR22765">
    <property type="entry name" value="RING FINGER AND PROTEASE ASSOCIATED DOMAIN-CONTAINING"/>
    <property type="match status" value="1"/>
</dbReference>
<dbReference type="InterPro" id="IPR013083">
    <property type="entry name" value="Znf_RING/FYVE/PHD"/>
</dbReference>
<reference evidence="8" key="2">
    <citation type="submission" date="2025-08" db="UniProtKB">
        <authorList>
            <consortium name="RefSeq"/>
        </authorList>
    </citation>
    <scope>IDENTIFICATION</scope>
    <source>
        <tissue evidence="8">Blood</tissue>
    </source>
</reference>
<dbReference type="Proteomes" id="UP000221080">
    <property type="component" value="Chromosome 12"/>
</dbReference>
<sequence length="218" mass="25613">MIMEKEEEEEELFTEWPAEEREQESTEDEDDEKEMETEREKSGLDILRPSVSLANRRASLPCPTQLSAMHLTHLTHLTHLHMTTMAPSPVGMRHRLKDGEARKQGLHSQHDRNQDEDNESKLEKWPSAIPNLLHVPEKRRRFRSRNVISLSDADSMCLICHDDLCRRGGTIWELHCSHNFHSECIQEWLWMKQTCPICHKRMAMPEPLYWTSARVKVP</sequence>
<dbReference type="SMART" id="SM00184">
    <property type="entry name" value="RING"/>
    <property type="match status" value="1"/>
</dbReference>
<feature type="region of interest" description="Disordered" evidence="5">
    <location>
        <begin position="1"/>
        <end position="43"/>
    </location>
</feature>
<reference evidence="7" key="1">
    <citation type="journal article" date="2016" name="Nat. Commun.">
        <title>The channel catfish genome sequence provides insights into the evolution of scale formation in teleosts.</title>
        <authorList>
            <person name="Liu Z."/>
            <person name="Liu S."/>
            <person name="Yao J."/>
            <person name="Bao L."/>
            <person name="Zhang J."/>
            <person name="Li Y."/>
            <person name="Jiang C."/>
            <person name="Sun L."/>
            <person name="Wang R."/>
            <person name="Zhang Y."/>
            <person name="Zhou T."/>
            <person name="Zeng Q."/>
            <person name="Fu Q."/>
            <person name="Gao S."/>
            <person name="Li N."/>
            <person name="Koren S."/>
            <person name="Jiang Y."/>
            <person name="Zimin A."/>
            <person name="Xu P."/>
            <person name="Phillippy A.M."/>
            <person name="Geng X."/>
            <person name="Song L."/>
            <person name="Sun F."/>
            <person name="Li C."/>
            <person name="Wang X."/>
            <person name="Chen A."/>
            <person name="Jin Y."/>
            <person name="Yuan Z."/>
            <person name="Yang Y."/>
            <person name="Tan S."/>
            <person name="Peatman E."/>
            <person name="Lu J."/>
            <person name="Qin Z."/>
            <person name="Dunham R."/>
            <person name="Li Z."/>
            <person name="Sonstegard T."/>
            <person name="Feng J."/>
            <person name="Danzmann R.G."/>
            <person name="Schroeder S."/>
            <person name="Scheffler B."/>
            <person name="Duke M.V."/>
            <person name="Ballard L."/>
            <person name="Kucuktas H."/>
            <person name="Kaltenboeck L."/>
            <person name="Liu H."/>
            <person name="Armbruster J."/>
            <person name="Xie Y."/>
            <person name="Kirby M.L."/>
            <person name="Tian Y."/>
            <person name="Flanagan M.E."/>
            <person name="Mu W."/>
            <person name="Waldbieser G.C."/>
        </authorList>
    </citation>
    <scope>NUCLEOTIDE SEQUENCE [LARGE SCALE GENOMIC DNA]</scope>
    <source>
        <strain evidence="7">SDA103</strain>
    </source>
</reference>
<feature type="domain" description="RING-type" evidence="6">
    <location>
        <begin position="157"/>
        <end position="199"/>
    </location>
</feature>
<evidence type="ECO:0000256" key="4">
    <source>
        <dbReference type="PROSITE-ProRule" id="PRU00175"/>
    </source>
</evidence>
<keyword evidence="7" id="KW-1185">Reference proteome</keyword>
<accession>A0A979F553</accession>
<evidence type="ECO:0000256" key="3">
    <source>
        <dbReference type="ARBA" id="ARBA00022833"/>
    </source>
</evidence>
<dbReference type="InterPro" id="IPR051826">
    <property type="entry name" value="E3_ubiquitin-ligase_domain"/>
</dbReference>
<dbReference type="GO" id="GO:0061630">
    <property type="term" value="F:ubiquitin protein ligase activity"/>
    <property type="evidence" value="ECO:0007669"/>
    <property type="project" value="TreeGrafter"/>
</dbReference>
<dbReference type="GO" id="GO:0006511">
    <property type="term" value="P:ubiquitin-dependent protein catabolic process"/>
    <property type="evidence" value="ECO:0007669"/>
    <property type="project" value="TreeGrafter"/>
</dbReference>
<dbReference type="Pfam" id="PF13639">
    <property type="entry name" value="zf-RING_2"/>
    <property type="match status" value="1"/>
</dbReference>
<evidence type="ECO:0000256" key="2">
    <source>
        <dbReference type="ARBA" id="ARBA00022771"/>
    </source>
</evidence>
<gene>
    <name evidence="8" type="primary">si:ch211-207l14.1</name>
</gene>
<proteinExistence type="predicted"/>
<feature type="region of interest" description="Disordered" evidence="5">
    <location>
        <begin position="100"/>
        <end position="123"/>
    </location>
</feature>
<evidence type="ECO:0000256" key="5">
    <source>
        <dbReference type="SAM" id="MobiDB-lite"/>
    </source>
</evidence>
<name>A0A979F553_ICTPU</name>
<dbReference type="GeneID" id="124626036"/>
<dbReference type="Gene3D" id="3.30.40.10">
    <property type="entry name" value="Zinc/RING finger domain, C3HC4 (zinc finger)"/>
    <property type="match status" value="1"/>
</dbReference>
<dbReference type="AlphaFoldDB" id="A0A979F553"/>
<dbReference type="GO" id="GO:0005737">
    <property type="term" value="C:cytoplasm"/>
    <property type="evidence" value="ECO:0007669"/>
    <property type="project" value="TreeGrafter"/>
</dbReference>
<evidence type="ECO:0000313" key="8">
    <source>
        <dbReference type="RefSeq" id="XP_047015020.1"/>
    </source>
</evidence>
<dbReference type="PANTHER" id="PTHR22765:SF345">
    <property type="entry name" value="RING FINGER PROTEIN 215"/>
    <property type="match status" value="1"/>
</dbReference>
<dbReference type="KEGG" id="ipu:124626036"/>
<keyword evidence="1" id="KW-0479">Metal-binding</keyword>
<dbReference type="InterPro" id="IPR001841">
    <property type="entry name" value="Znf_RING"/>
</dbReference>
<feature type="compositionally biased region" description="Acidic residues" evidence="5">
    <location>
        <begin position="25"/>
        <end position="35"/>
    </location>
</feature>
<evidence type="ECO:0000313" key="7">
    <source>
        <dbReference type="Proteomes" id="UP000221080"/>
    </source>
</evidence>
<dbReference type="RefSeq" id="XP_047015020.1">
    <property type="nucleotide sequence ID" value="XM_047159064.2"/>
</dbReference>
<dbReference type="OrthoDB" id="8062037at2759"/>
<feature type="compositionally biased region" description="Acidic residues" evidence="5">
    <location>
        <begin position="1"/>
        <end position="13"/>
    </location>
</feature>
<evidence type="ECO:0000256" key="1">
    <source>
        <dbReference type="ARBA" id="ARBA00022723"/>
    </source>
</evidence>
<organism evidence="7 8">
    <name type="scientific">Ictalurus punctatus</name>
    <name type="common">Channel catfish</name>
    <name type="synonym">Silurus punctatus</name>
    <dbReference type="NCBI Taxonomy" id="7998"/>
    <lineage>
        <taxon>Eukaryota</taxon>
        <taxon>Metazoa</taxon>
        <taxon>Chordata</taxon>
        <taxon>Craniata</taxon>
        <taxon>Vertebrata</taxon>
        <taxon>Euteleostomi</taxon>
        <taxon>Actinopterygii</taxon>
        <taxon>Neopterygii</taxon>
        <taxon>Teleostei</taxon>
        <taxon>Ostariophysi</taxon>
        <taxon>Siluriformes</taxon>
        <taxon>Ictaluridae</taxon>
        <taxon>Ictalurus</taxon>
    </lineage>
</organism>
<keyword evidence="2 4" id="KW-0863">Zinc-finger</keyword>
<keyword evidence="3" id="KW-0862">Zinc</keyword>
<dbReference type="GO" id="GO:0008270">
    <property type="term" value="F:zinc ion binding"/>
    <property type="evidence" value="ECO:0007669"/>
    <property type="project" value="UniProtKB-KW"/>
</dbReference>
<protein>
    <submittedName>
        <fullName evidence="8">E3 ubiquitin-protein ligase RNF8 isoform X1</fullName>
    </submittedName>
</protein>
<dbReference type="SUPFAM" id="SSF57850">
    <property type="entry name" value="RING/U-box"/>
    <property type="match status" value="1"/>
</dbReference>
<evidence type="ECO:0000259" key="6">
    <source>
        <dbReference type="PROSITE" id="PS50089"/>
    </source>
</evidence>
<dbReference type="PROSITE" id="PS50089">
    <property type="entry name" value="ZF_RING_2"/>
    <property type="match status" value="1"/>
</dbReference>